<reference evidence="2" key="1">
    <citation type="submission" date="2016-10" db="EMBL/GenBank/DDBJ databases">
        <authorList>
            <person name="Varghese N."/>
            <person name="Submissions S."/>
        </authorList>
    </citation>
    <scope>NUCLEOTIDE SEQUENCE [LARGE SCALE GENOMIC DNA]</scope>
    <source>
        <strain evidence="2">DSM 17453</strain>
    </source>
</reference>
<proteinExistence type="predicted"/>
<dbReference type="STRING" id="295069.SAMN05421856_11631"/>
<keyword evidence="2" id="KW-1185">Reference proteome</keyword>
<organism evidence="1 2">
    <name type="scientific">Chryseobacterium taichungense</name>
    <dbReference type="NCBI Taxonomy" id="295069"/>
    <lineage>
        <taxon>Bacteria</taxon>
        <taxon>Pseudomonadati</taxon>
        <taxon>Bacteroidota</taxon>
        <taxon>Flavobacteriia</taxon>
        <taxon>Flavobacteriales</taxon>
        <taxon>Weeksellaceae</taxon>
        <taxon>Chryseobacterium group</taxon>
        <taxon>Chryseobacterium</taxon>
    </lineage>
</organism>
<accession>A0A1H8DTS5</accession>
<dbReference type="EMBL" id="FOBV01000016">
    <property type="protein sequence ID" value="SEN10620.1"/>
    <property type="molecule type" value="Genomic_DNA"/>
</dbReference>
<evidence type="ECO:0000313" key="2">
    <source>
        <dbReference type="Proteomes" id="UP000199450"/>
    </source>
</evidence>
<dbReference type="OrthoDB" id="1264206at2"/>
<dbReference type="Proteomes" id="UP000199450">
    <property type="component" value="Unassembled WGS sequence"/>
</dbReference>
<dbReference type="AlphaFoldDB" id="A0A1H8DTS5"/>
<gene>
    <name evidence="1" type="ORF">SAMN05421856_11631</name>
</gene>
<evidence type="ECO:0000313" key="1">
    <source>
        <dbReference type="EMBL" id="SEN10620.1"/>
    </source>
</evidence>
<sequence>MKKIILKNKNSEIIVDSTFSYYLFSHFFMFFIKDENAFEKYTLSKDTIKDLHNVLENYLNKILEKWYKEPSDKELQKYSTRYEKIRLNTKFIESTIECLK</sequence>
<name>A0A1H8DTS5_9FLAO</name>
<protein>
    <submittedName>
        <fullName evidence="1">Uncharacterized protein</fullName>
    </submittedName>
</protein>
<dbReference type="RefSeq" id="WP_090002435.1">
    <property type="nucleotide sequence ID" value="NZ_FOBV01000016.1"/>
</dbReference>